<feature type="region of interest" description="Disordered" evidence="2">
    <location>
        <begin position="195"/>
        <end position="304"/>
    </location>
</feature>
<dbReference type="InterPro" id="IPR011055">
    <property type="entry name" value="Dup_hybrid_motif"/>
</dbReference>
<evidence type="ECO:0000259" key="4">
    <source>
        <dbReference type="PROSITE" id="PS51782"/>
    </source>
</evidence>
<organism evidence="5 6">
    <name type="scientific">Stappia sediminis</name>
    <dbReference type="NCBI Taxonomy" id="2692190"/>
    <lineage>
        <taxon>Bacteria</taxon>
        <taxon>Pseudomonadati</taxon>
        <taxon>Pseudomonadota</taxon>
        <taxon>Alphaproteobacteria</taxon>
        <taxon>Hyphomicrobiales</taxon>
        <taxon>Stappiaceae</taxon>
        <taxon>Stappia</taxon>
    </lineage>
</organism>
<feature type="compositionally biased region" description="Polar residues" evidence="2">
    <location>
        <begin position="90"/>
        <end position="105"/>
    </location>
</feature>
<dbReference type="InterPro" id="IPR018392">
    <property type="entry name" value="LysM"/>
</dbReference>
<dbReference type="InterPro" id="IPR016047">
    <property type="entry name" value="M23ase_b-sheet_dom"/>
</dbReference>
<dbReference type="Proteomes" id="UP000433101">
    <property type="component" value="Unassembled WGS sequence"/>
</dbReference>
<proteinExistence type="inferred from homology"/>
<dbReference type="SUPFAM" id="SSF54106">
    <property type="entry name" value="LysM domain"/>
    <property type="match status" value="1"/>
</dbReference>
<feature type="domain" description="LysM" evidence="4">
    <location>
        <begin position="145"/>
        <end position="189"/>
    </location>
</feature>
<dbReference type="Gene3D" id="2.70.70.10">
    <property type="entry name" value="Glucose Permease (Domain IIA)"/>
    <property type="match status" value="1"/>
</dbReference>
<feature type="compositionally biased region" description="Polar residues" evidence="2">
    <location>
        <begin position="215"/>
        <end position="232"/>
    </location>
</feature>
<evidence type="ECO:0000256" key="2">
    <source>
        <dbReference type="SAM" id="MobiDB-lite"/>
    </source>
</evidence>
<evidence type="ECO:0000313" key="6">
    <source>
        <dbReference type="Proteomes" id="UP000433101"/>
    </source>
</evidence>
<name>A0A7X3LT24_9HYPH</name>
<dbReference type="SMART" id="SM00257">
    <property type="entry name" value="LysM"/>
    <property type="match status" value="1"/>
</dbReference>
<dbReference type="CDD" id="cd12797">
    <property type="entry name" value="M23_peptidase"/>
    <property type="match status" value="1"/>
</dbReference>
<dbReference type="RefSeq" id="WP_160774774.1">
    <property type="nucleotide sequence ID" value="NZ_WUMV01000002.1"/>
</dbReference>
<dbReference type="CDD" id="cd00118">
    <property type="entry name" value="LysM"/>
    <property type="match status" value="1"/>
</dbReference>
<dbReference type="SUPFAM" id="SSF51261">
    <property type="entry name" value="Duplicated hybrid motif"/>
    <property type="match status" value="1"/>
</dbReference>
<dbReference type="PANTHER" id="PTHR21666">
    <property type="entry name" value="PEPTIDASE-RELATED"/>
    <property type="match status" value="1"/>
</dbReference>
<dbReference type="PROSITE" id="PS51257">
    <property type="entry name" value="PROKAR_LIPOPROTEIN"/>
    <property type="match status" value="1"/>
</dbReference>
<reference evidence="5 6" key="1">
    <citation type="submission" date="2019-12" db="EMBL/GenBank/DDBJ databases">
        <authorList>
            <person name="Li M."/>
        </authorList>
    </citation>
    <scope>NUCLEOTIDE SEQUENCE [LARGE SCALE GENOMIC DNA]</scope>
    <source>
        <strain evidence="5 6">GBMRC 2046</strain>
    </source>
</reference>
<dbReference type="Gene3D" id="3.10.350.10">
    <property type="entry name" value="LysM domain"/>
    <property type="match status" value="1"/>
</dbReference>
<comment type="caution">
    <text evidence="5">The sequence shown here is derived from an EMBL/GenBank/DDBJ whole genome shotgun (WGS) entry which is preliminary data.</text>
</comment>
<feature type="transmembrane region" description="Helical" evidence="3">
    <location>
        <begin position="12"/>
        <end position="33"/>
    </location>
</feature>
<dbReference type="InterPro" id="IPR036779">
    <property type="entry name" value="LysM_dom_sf"/>
</dbReference>
<dbReference type="PROSITE" id="PS51782">
    <property type="entry name" value="LYSM"/>
    <property type="match status" value="1"/>
</dbReference>
<dbReference type="Pfam" id="PF01476">
    <property type="entry name" value="LysM"/>
    <property type="match status" value="1"/>
</dbReference>
<dbReference type="Pfam" id="PF01551">
    <property type="entry name" value="Peptidase_M23"/>
    <property type="match status" value="1"/>
</dbReference>
<feature type="compositionally biased region" description="Low complexity" evidence="2">
    <location>
        <begin position="121"/>
        <end position="132"/>
    </location>
</feature>
<sequence>MITHFTRRQAHYLSRTAIVVVIAAMAAGCSSHVDRFEGPIYTGSTGNQKKILNQGFEQPSFDDIAAGPTASTVKRNKVESADLPPANGYSPPSTTGSISKSSRLSPTLKPIPTSGGQSTLQAQAQAESGAQAPRTSRGWSTAGGTHVTVTSGDTLYSMSRRYGVPQKVLADVNGLDSAASLQAGQKIVIPTYSASPGRSATNSAPVRLPPANGEPSVTGTVPKSAARLNTTLPRPEPKPESVRVASVPATTVTDASVGTPSRKPEDTAAGAGRPTAKVGRAEKAAGEPSRVVTTERVGSKKEEKPEKVEVAALASNAADPNEGRFRWPVRGRIISEFGSKPGGTRNDGINLAVPEGTEVKAADDGVVIYSGNELKGYGNLILVRHSEGWVSAYAHNSKLSVSRGDSVRRGDTIGYAGATGSVSQPQVHFELRKGNKPVDPMRYMSRG</sequence>
<evidence type="ECO:0000313" key="5">
    <source>
        <dbReference type="EMBL" id="MXN64571.1"/>
    </source>
</evidence>
<accession>A0A7X3LT24</accession>
<dbReference type="InterPro" id="IPR050570">
    <property type="entry name" value="Cell_wall_metabolism_enzyme"/>
</dbReference>
<dbReference type="AlphaFoldDB" id="A0A7X3LT24"/>
<keyword evidence="6" id="KW-1185">Reference proteome</keyword>
<dbReference type="PANTHER" id="PTHR21666:SF263">
    <property type="entry name" value="MUREIN HYDROLASE ACTIVATOR NLPD"/>
    <property type="match status" value="1"/>
</dbReference>
<feature type="compositionally biased region" description="Polar residues" evidence="2">
    <location>
        <begin position="195"/>
        <end position="204"/>
    </location>
</feature>
<gene>
    <name evidence="5" type="ORF">GR183_06610</name>
</gene>
<evidence type="ECO:0000256" key="3">
    <source>
        <dbReference type="SAM" id="Phobius"/>
    </source>
</evidence>
<keyword evidence="3" id="KW-0812">Transmembrane</keyword>
<feature type="compositionally biased region" description="Polar residues" evidence="2">
    <location>
        <begin position="133"/>
        <end position="147"/>
    </location>
</feature>
<comment type="similarity">
    <text evidence="1">Belongs to the E.coli NlpD/Haemophilus LppB family.</text>
</comment>
<protein>
    <submittedName>
        <fullName evidence="5">Peptidoglycan DD-metalloendopeptidase family protein</fullName>
    </submittedName>
</protein>
<keyword evidence="3" id="KW-0472">Membrane</keyword>
<feature type="region of interest" description="Disordered" evidence="2">
    <location>
        <begin position="75"/>
        <end position="147"/>
    </location>
</feature>
<keyword evidence="3" id="KW-1133">Transmembrane helix</keyword>
<dbReference type="GO" id="GO:0004222">
    <property type="term" value="F:metalloendopeptidase activity"/>
    <property type="evidence" value="ECO:0007669"/>
    <property type="project" value="TreeGrafter"/>
</dbReference>
<dbReference type="EMBL" id="WUMV01000002">
    <property type="protein sequence ID" value="MXN64571.1"/>
    <property type="molecule type" value="Genomic_DNA"/>
</dbReference>
<evidence type="ECO:0000256" key="1">
    <source>
        <dbReference type="ARBA" id="ARBA00038420"/>
    </source>
</evidence>
<feature type="compositionally biased region" description="Polar residues" evidence="2">
    <location>
        <begin position="248"/>
        <end position="259"/>
    </location>
</feature>